<name>A0A0F9DX96_9ZZZZ</name>
<reference evidence="1" key="1">
    <citation type="journal article" date="2015" name="Nature">
        <title>Complex archaea that bridge the gap between prokaryotes and eukaryotes.</title>
        <authorList>
            <person name="Spang A."/>
            <person name="Saw J.H."/>
            <person name="Jorgensen S.L."/>
            <person name="Zaremba-Niedzwiedzka K."/>
            <person name="Martijn J."/>
            <person name="Lind A.E."/>
            <person name="van Eijk R."/>
            <person name="Schleper C."/>
            <person name="Guy L."/>
            <person name="Ettema T.J."/>
        </authorList>
    </citation>
    <scope>NUCLEOTIDE SEQUENCE</scope>
</reference>
<sequence length="109" mass="12650">MKTRTTRNQIEEILSDPSFCDPSMDCEIRVKRLEGMTILLAERIDMIAVDELNELRHHRDTTVGLYAFDQDINAIFEDLPESEKECKTVVEAYLVQQINYLKGIIFQIA</sequence>
<protein>
    <submittedName>
        <fullName evidence="1">Uncharacterized protein</fullName>
    </submittedName>
</protein>
<accession>A0A0F9DX96</accession>
<organism evidence="1">
    <name type="scientific">marine sediment metagenome</name>
    <dbReference type="NCBI Taxonomy" id="412755"/>
    <lineage>
        <taxon>unclassified sequences</taxon>
        <taxon>metagenomes</taxon>
        <taxon>ecological metagenomes</taxon>
    </lineage>
</organism>
<evidence type="ECO:0000313" key="1">
    <source>
        <dbReference type="EMBL" id="KKL16443.1"/>
    </source>
</evidence>
<dbReference type="AlphaFoldDB" id="A0A0F9DX96"/>
<gene>
    <name evidence="1" type="ORF">LCGC14_2495540</name>
</gene>
<proteinExistence type="predicted"/>
<dbReference type="EMBL" id="LAZR01039660">
    <property type="protein sequence ID" value="KKL16443.1"/>
    <property type="molecule type" value="Genomic_DNA"/>
</dbReference>
<comment type="caution">
    <text evidence="1">The sequence shown here is derived from an EMBL/GenBank/DDBJ whole genome shotgun (WGS) entry which is preliminary data.</text>
</comment>